<accession>A0A098SD25</accession>
<evidence type="ECO:0000313" key="2">
    <source>
        <dbReference type="Proteomes" id="UP000029736"/>
    </source>
</evidence>
<name>A0A098SD25_9BACT</name>
<comment type="caution">
    <text evidence="1">The sequence shown here is derived from an EMBL/GenBank/DDBJ whole genome shotgun (WGS) entry which is preliminary data.</text>
</comment>
<dbReference type="STRING" id="1524460.IX84_06160"/>
<protein>
    <submittedName>
        <fullName evidence="1">Uncharacterized protein</fullName>
    </submittedName>
</protein>
<evidence type="ECO:0000313" key="1">
    <source>
        <dbReference type="EMBL" id="KGE88887.1"/>
    </source>
</evidence>
<proteinExistence type="predicted"/>
<keyword evidence="2" id="KW-1185">Reference proteome</keyword>
<dbReference type="Proteomes" id="UP000029736">
    <property type="component" value="Unassembled WGS sequence"/>
</dbReference>
<dbReference type="EMBL" id="JPOS01000014">
    <property type="protein sequence ID" value="KGE88887.1"/>
    <property type="molecule type" value="Genomic_DNA"/>
</dbReference>
<organism evidence="1 2">
    <name type="scientific">Phaeodactylibacter xiamenensis</name>
    <dbReference type="NCBI Taxonomy" id="1524460"/>
    <lineage>
        <taxon>Bacteria</taxon>
        <taxon>Pseudomonadati</taxon>
        <taxon>Bacteroidota</taxon>
        <taxon>Saprospiria</taxon>
        <taxon>Saprospirales</taxon>
        <taxon>Haliscomenobacteraceae</taxon>
        <taxon>Phaeodactylibacter</taxon>
    </lineage>
</organism>
<dbReference type="AlphaFoldDB" id="A0A098SD25"/>
<gene>
    <name evidence="1" type="ORF">IX84_06160</name>
</gene>
<dbReference type="RefSeq" id="WP_044217489.1">
    <property type="nucleotide sequence ID" value="NZ_JBKAGJ010000001.1"/>
</dbReference>
<reference evidence="1 2" key="1">
    <citation type="journal article" date="2014" name="Int. J. Syst. Evol. Microbiol.">
        <title>Phaeodactylibacter xiamenensis gen. nov., sp. nov., a member of the family Saprospiraceae isolated from the marine alga Phaeodactylum tricornutum.</title>
        <authorList>
            <person name="Chen Z.Jr."/>
            <person name="Lei X."/>
            <person name="Lai Q."/>
            <person name="Li Y."/>
            <person name="Zhang B."/>
            <person name="Zhang J."/>
            <person name="Zhang H."/>
            <person name="Yang L."/>
            <person name="Zheng W."/>
            <person name="Tian Y."/>
            <person name="Yu Z."/>
            <person name="Xu H.Jr."/>
            <person name="Zheng T."/>
        </authorList>
    </citation>
    <scope>NUCLEOTIDE SEQUENCE [LARGE SCALE GENOMIC DNA]</scope>
    <source>
        <strain evidence="1 2">KD52</strain>
    </source>
</reference>
<sequence length="139" mass="15319">MLLHITLGNPRKACRHFGICHIALWSGVPLGPRQCLAQVEGLPPGEEGIPFRFLRASLTTELILQHFTPYFRVEAPCPLPKQLGGGVILPGCYRVEWDEADAVAHFDGHPALTACEKQLLSRLNKRVNGAQQEILTQGC</sequence>